<dbReference type="OrthoDB" id="636834at2"/>
<dbReference type="AlphaFoldDB" id="A0A1N7LZV6"/>
<organism evidence="1 2">
    <name type="scientific">Filimonas lacunae</name>
    <dbReference type="NCBI Taxonomy" id="477680"/>
    <lineage>
        <taxon>Bacteria</taxon>
        <taxon>Pseudomonadati</taxon>
        <taxon>Bacteroidota</taxon>
        <taxon>Chitinophagia</taxon>
        <taxon>Chitinophagales</taxon>
        <taxon>Chitinophagaceae</taxon>
        <taxon>Filimonas</taxon>
    </lineage>
</organism>
<sequence length="395" mass="45078">MAVKNVDGTAIQLCGLSRIDLLVDDLLQTGLTNTPVTSVLSECKAVCNHIRKDLITKMATLPKKGKKSCIANTRKVLVEIYDRLDNGIQQFRKRESSVIAYSNLLYEIKKVLCFIEQRWLLHCSGDVKKTDREIFDIRSVWCRKFRVLKKQCRGIDKALSDAVLQTLFSFISTKKTYQLTADRIDYVNDVFLQLEQLLANASNSIKLEGGIMSMLISKEFNAPLFIAYYKQHLDDKIHLLTAYDEKIAGYHLALAHLNFLLPVSPTPLFSSTPSLQDEITYWVNGSVTLLKEKEHMHRCQNQTGKEIRKPDKIIYKEPAFVVAETYKMMLTCGFILNDSFAQLCNAVIETGDIGKGNSCSGNYLESATRRNREKSRKIIREYVMKFLDYLDGNIE</sequence>
<keyword evidence="2" id="KW-1185">Reference proteome</keyword>
<gene>
    <name evidence="1" type="ORF">SAMN05421788_1011247</name>
</gene>
<evidence type="ECO:0000313" key="2">
    <source>
        <dbReference type="Proteomes" id="UP000186917"/>
    </source>
</evidence>
<reference evidence="2" key="1">
    <citation type="submission" date="2017-01" db="EMBL/GenBank/DDBJ databases">
        <authorList>
            <person name="Varghese N."/>
            <person name="Submissions S."/>
        </authorList>
    </citation>
    <scope>NUCLEOTIDE SEQUENCE [LARGE SCALE GENOMIC DNA]</scope>
    <source>
        <strain evidence="2">DSM 21054</strain>
    </source>
</reference>
<dbReference type="EMBL" id="FTOR01000001">
    <property type="protein sequence ID" value="SIS79354.1"/>
    <property type="molecule type" value="Genomic_DNA"/>
</dbReference>
<name>A0A1N7LZV6_9BACT</name>
<dbReference type="RefSeq" id="WP_076376671.1">
    <property type="nucleotide sequence ID" value="NZ_AP017422.1"/>
</dbReference>
<evidence type="ECO:0000313" key="1">
    <source>
        <dbReference type="EMBL" id="SIS79354.1"/>
    </source>
</evidence>
<protein>
    <submittedName>
        <fullName evidence="1">Uncharacterized protein</fullName>
    </submittedName>
</protein>
<dbReference type="Proteomes" id="UP000186917">
    <property type="component" value="Unassembled WGS sequence"/>
</dbReference>
<proteinExistence type="predicted"/>
<accession>A0A1N7LZV6</accession>